<evidence type="ECO:0000313" key="4">
    <source>
        <dbReference type="Proteomes" id="UP000559860"/>
    </source>
</evidence>
<dbReference type="EMBL" id="JABEQD010000010">
    <property type="protein sequence ID" value="MBB2169457.1"/>
    <property type="molecule type" value="Genomic_DNA"/>
</dbReference>
<dbReference type="AlphaFoldDB" id="A0A7W4IVF5"/>
<dbReference type="Gene3D" id="2.130.10.10">
    <property type="entry name" value="YVTN repeat-like/Quinoprotein amine dehydrogenase"/>
    <property type="match status" value="3"/>
</dbReference>
<evidence type="ECO:0000256" key="2">
    <source>
        <dbReference type="SAM" id="MobiDB-lite"/>
    </source>
</evidence>
<dbReference type="InterPro" id="IPR011964">
    <property type="entry name" value="YVTN_b-propeller_repeat"/>
</dbReference>
<dbReference type="SUPFAM" id="SSF51004">
    <property type="entry name" value="C-terminal (heme d1) domain of cytochrome cd1-nitrite reductase"/>
    <property type="match status" value="1"/>
</dbReference>
<dbReference type="Pfam" id="PF02239">
    <property type="entry name" value="Cytochrom_D1"/>
    <property type="match status" value="1"/>
</dbReference>
<accession>A0A7W4IVF5</accession>
<reference evidence="3 4" key="1">
    <citation type="submission" date="2020-04" db="EMBL/GenBank/DDBJ databases">
        <title>Description of novel Gluconacetobacter.</title>
        <authorList>
            <person name="Sombolestani A."/>
        </authorList>
    </citation>
    <scope>NUCLEOTIDE SEQUENCE [LARGE SCALE GENOMIC DNA]</scope>
    <source>
        <strain evidence="3 4">LMG 27801</strain>
    </source>
</reference>
<dbReference type="NCBIfam" id="TIGR02276">
    <property type="entry name" value="beta_rpt_yvtn"/>
    <property type="match status" value="1"/>
</dbReference>
<dbReference type="PANTHER" id="PTHR47197:SF3">
    <property type="entry name" value="DIHYDRO-HEME D1 DEHYDROGENASE"/>
    <property type="match status" value="1"/>
</dbReference>
<evidence type="ECO:0008006" key="5">
    <source>
        <dbReference type="Google" id="ProtNLM"/>
    </source>
</evidence>
<dbReference type="PANTHER" id="PTHR47197">
    <property type="entry name" value="PROTEIN NIRF"/>
    <property type="match status" value="1"/>
</dbReference>
<comment type="caution">
    <text evidence="3">The sequence shown here is derived from an EMBL/GenBank/DDBJ whole genome shotgun (WGS) entry which is preliminary data.</text>
</comment>
<sequence>MGHGDGRARTAIGDGPKPGAIPGGMLLPNGWKISPAGTAFVELSDMVSNLSLSPDGKILVASHPGWLKEGIDVIDANTQEKIQSITLPAVGQGLHWSADGKRLYVAGGNATGPKNRRRHQASIYVFDYRDGRLDADRMMHFARYDDPARIWWSDMVEDASSHRLYAVDRTTGHKPGSVYAFDLATRKPVARVGVGITPYQILSSRDGRRLFVSNWSDGTVSVIDTRTSSVLQTLRVGANPNAMVMSSDDRLFVACSNDNSVFVIDGRTLKVMDRILTTQTPQAPEGATPDALAIDGERHLLYIANAGNNAIAVADIARPDNSAVLGFIPTGWYPSALALGDNGRVLYIADAKGERGRGPNPYGSFSPLRDGARMDELEKQTSTMALQLSTIASLSLTDLKRRLPAWTRQVVENTPYRDSLLSEARPPREPSILPQRVGAPSPIQHVIYIIKENHSYDNLFGDLRQADGDPSLTLFGWDVTPNQHRLASTYMIFDNLYCDGEVSVDGHSWSDSAYATDFNEKQWPPLYGGYSVGEYNVKAMVPSAGHIWDLAQKKGLTYRSYGEFATRVSTGPTVMEAAPGAENLKGHVARDYFNWFPDRDTDRARIFIRDLHAYDRNYRSPDPERRLPNFVIMSMPEDHTMGTRPGANTPIAMVANSDYAIGQVVDAVSHSPYWPQTAIFIIEDDPGGGPDHIDARRTVGLVISPYTRRSRVDSTLYTTSSMIRSMELLLGLPPMSQYDAAAMPMYAAFGVDSDPTPFTVIAPKVDVNAINSVHAYGAGQSLRMDFSGLDKAPMHGLSEVIWKDIRGMDSVMPLPAHRFRPIVDIADIDDDD</sequence>
<dbReference type="InterPro" id="IPR011048">
    <property type="entry name" value="Haem_d1_sf"/>
</dbReference>
<evidence type="ECO:0000313" key="3">
    <source>
        <dbReference type="EMBL" id="MBB2169457.1"/>
    </source>
</evidence>
<dbReference type="Proteomes" id="UP000559860">
    <property type="component" value="Unassembled WGS sequence"/>
</dbReference>
<dbReference type="InterPro" id="IPR007312">
    <property type="entry name" value="Phosphoesterase"/>
</dbReference>
<evidence type="ECO:0000256" key="1">
    <source>
        <dbReference type="ARBA" id="ARBA00022801"/>
    </source>
</evidence>
<dbReference type="InterPro" id="IPR015943">
    <property type="entry name" value="WD40/YVTN_repeat-like_dom_sf"/>
</dbReference>
<dbReference type="InterPro" id="IPR051200">
    <property type="entry name" value="Host-pathogen_enzymatic-act"/>
</dbReference>
<proteinExistence type="predicted"/>
<keyword evidence="4" id="KW-1185">Reference proteome</keyword>
<organism evidence="3 4">
    <name type="scientific">Gluconacetobacter aggeris</name>
    <dbReference type="NCBI Taxonomy" id="1286186"/>
    <lineage>
        <taxon>Bacteria</taxon>
        <taxon>Pseudomonadati</taxon>
        <taxon>Pseudomonadota</taxon>
        <taxon>Alphaproteobacteria</taxon>
        <taxon>Acetobacterales</taxon>
        <taxon>Acetobacteraceae</taxon>
        <taxon>Gluconacetobacter</taxon>
    </lineage>
</organism>
<dbReference type="SUPFAM" id="SSF53649">
    <property type="entry name" value="Alkaline phosphatase-like"/>
    <property type="match status" value="1"/>
</dbReference>
<protein>
    <recommendedName>
        <fullName evidence="5">YVTN family beta-propeller protein</fullName>
    </recommendedName>
</protein>
<dbReference type="Gene3D" id="3.40.720.10">
    <property type="entry name" value="Alkaline Phosphatase, subunit A"/>
    <property type="match status" value="1"/>
</dbReference>
<gene>
    <name evidence="3" type="ORF">HLH36_14040</name>
</gene>
<dbReference type="Pfam" id="PF04185">
    <property type="entry name" value="Phosphoesterase"/>
    <property type="match status" value="1"/>
</dbReference>
<keyword evidence="1" id="KW-0378">Hydrolase</keyword>
<dbReference type="GO" id="GO:0016788">
    <property type="term" value="F:hydrolase activity, acting on ester bonds"/>
    <property type="evidence" value="ECO:0007669"/>
    <property type="project" value="InterPro"/>
</dbReference>
<name>A0A7W4IVF5_9PROT</name>
<feature type="region of interest" description="Disordered" evidence="2">
    <location>
        <begin position="1"/>
        <end position="20"/>
    </location>
</feature>
<dbReference type="InterPro" id="IPR017850">
    <property type="entry name" value="Alkaline_phosphatase_core_sf"/>
</dbReference>